<accession>A0ACB7Z0Q8</accession>
<sequence length="319" mass="38015">MLQQTESVEFSHKYESGKKCLMAYRKAIIKKILSPERWRTHPQRSRTIYPLDNAPNSNPIYFNYWNNINAWTYAFYYQNESHGHSWFFKLCPNLMENKFPNWFIEWWDKFGPRQDYLPESIQKEIDTFNQYHPLIRGRQNLPEGKSFLLFMTENSLPWIWRWDVQIKHNNLGLPNLVRTFHYKWWTRGMNTDTTLNEVKAKIQNFMKTVRSQEKKPISNPFLEISKKIHEENPSLSEDEVVIKTMDFMKNQLFETFKAPGDDESMTSAKSVEDDNPFTCLAGESQDPYEDEDPNGATLADYWDGITQLLTKQRKKKGHQ</sequence>
<dbReference type="EMBL" id="CM037153">
    <property type="protein sequence ID" value="KAH7859089.1"/>
    <property type="molecule type" value="Genomic_DNA"/>
</dbReference>
<comment type="caution">
    <text evidence="1">The sequence shown here is derived from an EMBL/GenBank/DDBJ whole genome shotgun (WGS) entry which is preliminary data.</text>
</comment>
<protein>
    <submittedName>
        <fullName evidence="1">Uncharacterized protein</fullName>
    </submittedName>
</protein>
<proteinExistence type="predicted"/>
<keyword evidence="2" id="KW-1185">Reference proteome</keyword>
<organism evidence="1 2">
    <name type="scientific">Vaccinium darrowii</name>
    <dbReference type="NCBI Taxonomy" id="229202"/>
    <lineage>
        <taxon>Eukaryota</taxon>
        <taxon>Viridiplantae</taxon>
        <taxon>Streptophyta</taxon>
        <taxon>Embryophyta</taxon>
        <taxon>Tracheophyta</taxon>
        <taxon>Spermatophyta</taxon>
        <taxon>Magnoliopsida</taxon>
        <taxon>eudicotyledons</taxon>
        <taxon>Gunneridae</taxon>
        <taxon>Pentapetalae</taxon>
        <taxon>asterids</taxon>
        <taxon>Ericales</taxon>
        <taxon>Ericaceae</taxon>
        <taxon>Vaccinioideae</taxon>
        <taxon>Vaccinieae</taxon>
        <taxon>Vaccinium</taxon>
    </lineage>
</organism>
<dbReference type="Proteomes" id="UP000828048">
    <property type="component" value="Chromosome 3"/>
</dbReference>
<name>A0ACB7Z0Q8_9ERIC</name>
<evidence type="ECO:0000313" key="2">
    <source>
        <dbReference type="Proteomes" id="UP000828048"/>
    </source>
</evidence>
<reference evidence="1 2" key="1">
    <citation type="journal article" date="2021" name="Hortic Res">
        <title>High-quality reference genome and annotation aids understanding of berry development for evergreen blueberry (Vaccinium darrowii).</title>
        <authorList>
            <person name="Yu J."/>
            <person name="Hulse-Kemp A.M."/>
            <person name="Babiker E."/>
            <person name="Staton M."/>
        </authorList>
    </citation>
    <scope>NUCLEOTIDE SEQUENCE [LARGE SCALE GENOMIC DNA]</scope>
    <source>
        <strain evidence="2">cv. NJ 8807/NJ 8810</strain>
        <tissue evidence="1">Young leaf</tissue>
    </source>
</reference>
<gene>
    <name evidence="1" type="ORF">Vadar_031426</name>
</gene>
<evidence type="ECO:0000313" key="1">
    <source>
        <dbReference type="EMBL" id="KAH7859089.1"/>
    </source>
</evidence>